<comment type="caution">
    <text evidence="8">The sequence shown here is derived from an EMBL/GenBank/DDBJ whole genome shotgun (WGS) entry which is preliminary data.</text>
</comment>
<evidence type="ECO:0000256" key="4">
    <source>
        <dbReference type="SAM" id="MobiDB-lite"/>
    </source>
</evidence>
<dbReference type="InterPro" id="IPR013106">
    <property type="entry name" value="Ig_V-set"/>
</dbReference>
<feature type="chain" id="PRO_5039401972" description="Immunoglobulin V-set domain-containing protein" evidence="6">
    <location>
        <begin position="23"/>
        <end position="273"/>
    </location>
</feature>
<dbReference type="PANTHER" id="PTHR11860:SF87">
    <property type="entry name" value="CMRF35-LIKE MOLECULE 8"/>
    <property type="match status" value="1"/>
</dbReference>
<comment type="subcellular location">
    <subcellularLocation>
        <location evidence="1">Membrane</location>
    </subcellularLocation>
</comment>
<accession>A0A9D3P4Y3</accession>
<dbReference type="SUPFAM" id="SSF48726">
    <property type="entry name" value="Immunoglobulin"/>
    <property type="match status" value="1"/>
</dbReference>
<sequence length="273" mass="29928">MQTFLWTLSFIQVLISVTESKAESVFNGTEGGSVNISCEYPDGYQKNTMYVCHDPCTYSDVLIKSEKVDQVVSKGRYTALNTPSEQSFSVTIRNLTLNDGVYYCGVEKWFMDILIEVKLTVTKVVLQCQSPDVTQLPCATTLISCTADNFTSVEQASSTTQPQHSLDPHIQLLVVCGGVLGLMLCCVLATLVILYRKKSSTQNTSLKPPAPESQISHPSSDQEDIWHVYDDMLTVYSLAGPARGDQSSATYGTIQLPAPANNDCSLYSLVTPH</sequence>
<dbReference type="InterPro" id="IPR050671">
    <property type="entry name" value="CD300_family_receptors"/>
</dbReference>
<dbReference type="GO" id="GO:0005886">
    <property type="term" value="C:plasma membrane"/>
    <property type="evidence" value="ECO:0007669"/>
    <property type="project" value="TreeGrafter"/>
</dbReference>
<reference evidence="8 9" key="1">
    <citation type="submission" date="2021-06" db="EMBL/GenBank/DDBJ databases">
        <title>Chromosome-level genome assembly of the red-tail catfish (Hemibagrus wyckioides).</title>
        <authorList>
            <person name="Shao F."/>
        </authorList>
    </citation>
    <scope>NUCLEOTIDE SEQUENCE [LARGE SCALE GENOMIC DNA]</scope>
    <source>
        <strain evidence="8">EC202008001</strain>
        <tissue evidence="8">Blood</tissue>
    </source>
</reference>
<feature type="domain" description="Immunoglobulin V-set" evidence="7">
    <location>
        <begin position="23"/>
        <end position="109"/>
    </location>
</feature>
<evidence type="ECO:0000256" key="1">
    <source>
        <dbReference type="ARBA" id="ARBA00004370"/>
    </source>
</evidence>
<evidence type="ECO:0000256" key="3">
    <source>
        <dbReference type="ARBA" id="ARBA00023136"/>
    </source>
</evidence>
<evidence type="ECO:0000256" key="5">
    <source>
        <dbReference type="SAM" id="Phobius"/>
    </source>
</evidence>
<dbReference type="Proteomes" id="UP000824219">
    <property type="component" value="Linkage Group LG05"/>
</dbReference>
<feature type="region of interest" description="Disordered" evidence="4">
    <location>
        <begin position="202"/>
        <end position="221"/>
    </location>
</feature>
<name>A0A9D3P4Y3_9TELE</name>
<feature type="signal peptide" evidence="6">
    <location>
        <begin position="1"/>
        <end position="22"/>
    </location>
</feature>
<evidence type="ECO:0000259" key="7">
    <source>
        <dbReference type="Pfam" id="PF07686"/>
    </source>
</evidence>
<keyword evidence="9" id="KW-1185">Reference proteome</keyword>
<keyword evidence="2 5" id="KW-0812">Transmembrane</keyword>
<feature type="transmembrane region" description="Helical" evidence="5">
    <location>
        <begin position="172"/>
        <end position="195"/>
    </location>
</feature>
<organism evidence="8 9">
    <name type="scientific">Hemibagrus wyckioides</name>
    <dbReference type="NCBI Taxonomy" id="337641"/>
    <lineage>
        <taxon>Eukaryota</taxon>
        <taxon>Metazoa</taxon>
        <taxon>Chordata</taxon>
        <taxon>Craniata</taxon>
        <taxon>Vertebrata</taxon>
        <taxon>Euteleostomi</taxon>
        <taxon>Actinopterygii</taxon>
        <taxon>Neopterygii</taxon>
        <taxon>Teleostei</taxon>
        <taxon>Ostariophysi</taxon>
        <taxon>Siluriformes</taxon>
        <taxon>Bagridae</taxon>
        <taxon>Hemibagrus</taxon>
    </lineage>
</organism>
<dbReference type="OrthoDB" id="9805957at2759"/>
<dbReference type="EMBL" id="JAHKSW010000005">
    <property type="protein sequence ID" value="KAG7332552.1"/>
    <property type="molecule type" value="Genomic_DNA"/>
</dbReference>
<evidence type="ECO:0000256" key="6">
    <source>
        <dbReference type="SAM" id="SignalP"/>
    </source>
</evidence>
<gene>
    <name evidence="8" type="ORF">KOW79_004386</name>
</gene>
<protein>
    <recommendedName>
        <fullName evidence="7">Immunoglobulin V-set domain-containing protein</fullName>
    </recommendedName>
</protein>
<proteinExistence type="predicted"/>
<dbReference type="InterPro" id="IPR036179">
    <property type="entry name" value="Ig-like_dom_sf"/>
</dbReference>
<keyword evidence="3 5" id="KW-0472">Membrane</keyword>
<evidence type="ECO:0000313" key="9">
    <source>
        <dbReference type="Proteomes" id="UP000824219"/>
    </source>
</evidence>
<dbReference type="PANTHER" id="PTHR11860">
    <property type="entry name" value="POLYMERIC-IMMUNOGLOBULIN RECEPTOR"/>
    <property type="match status" value="1"/>
</dbReference>
<dbReference type="GO" id="GO:0004888">
    <property type="term" value="F:transmembrane signaling receptor activity"/>
    <property type="evidence" value="ECO:0007669"/>
    <property type="project" value="TreeGrafter"/>
</dbReference>
<keyword evidence="6" id="KW-0732">Signal</keyword>
<keyword evidence="5" id="KW-1133">Transmembrane helix</keyword>
<dbReference type="Pfam" id="PF07686">
    <property type="entry name" value="V-set"/>
    <property type="match status" value="1"/>
</dbReference>
<evidence type="ECO:0000256" key="2">
    <source>
        <dbReference type="ARBA" id="ARBA00022692"/>
    </source>
</evidence>
<dbReference type="AlphaFoldDB" id="A0A9D3P4Y3"/>
<dbReference type="InterPro" id="IPR013783">
    <property type="entry name" value="Ig-like_fold"/>
</dbReference>
<dbReference type="Gene3D" id="2.60.40.10">
    <property type="entry name" value="Immunoglobulins"/>
    <property type="match status" value="1"/>
</dbReference>
<evidence type="ECO:0000313" key="8">
    <source>
        <dbReference type="EMBL" id="KAG7332552.1"/>
    </source>
</evidence>